<reference evidence="7" key="1">
    <citation type="submission" date="2017-04" db="EMBL/GenBank/DDBJ databases">
        <authorList>
            <person name="Varghese N."/>
            <person name="Submissions S."/>
        </authorList>
    </citation>
    <scope>NUCLEOTIDE SEQUENCE [LARGE SCALE GENOMIC DNA]</scope>
    <source>
        <strain evidence="7">DSM 4125</strain>
    </source>
</reference>
<comment type="catalytic activity">
    <reaction evidence="5">
        <text>(6S)-5-formyl-5,6,7,8-tetrahydrofolate + ATP = (6R)-5,10-methenyltetrahydrofolate + ADP + phosphate</text>
        <dbReference type="Rhea" id="RHEA:10488"/>
        <dbReference type="ChEBI" id="CHEBI:30616"/>
        <dbReference type="ChEBI" id="CHEBI:43474"/>
        <dbReference type="ChEBI" id="CHEBI:57455"/>
        <dbReference type="ChEBI" id="CHEBI:57457"/>
        <dbReference type="ChEBI" id="CHEBI:456216"/>
        <dbReference type="EC" id="6.3.3.2"/>
    </reaction>
</comment>
<dbReference type="GO" id="GO:0035999">
    <property type="term" value="P:tetrahydrofolate interconversion"/>
    <property type="evidence" value="ECO:0007669"/>
    <property type="project" value="TreeGrafter"/>
</dbReference>
<evidence type="ECO:0000256" key="4">
    <source>
        <dbReference type="PIRSR" id="PIRSR006806-1"/>
    </source>
</evidence>
<organism evidence="6 7">
    <name type="scientific">Marivirga sericea</name>
    <dbReference type="NCBI Taxonomy" id="1028"/>
    <lineage>
        <taxon>Bacteria</taxon>
        <taxon>Pseudomonadati</taxon>
        <taxon>Bacteroidota</taxon>
        <taxon>Cytophagia</taxon>
        <taxon>Cytophagales</taxon>
        <taxon>Marivirgaceae</taxon>
        <taxon>Marivirga</taxon>
    </lineage>
</organism>
<keyword evidence="2 4" id="KW-0547">Nucleotide-binding</keyword>
<feature type="binding site" evidence="4">
    <location>
        <begin position="3"/>
        <end position="7"/>
    </location>
    <ligand>
        <name>ATP</name>
        <dbReference type="ChEBI" id="CHEBI:30616"/>
    </ligand>
</feature>
<dbReference type="STRING" id="1028.SAMN05661096_02842"/>
<dbReference type="EC" id="6.3.3.2" evidence="5"/>
<sequence length="191" mass="22371">MDKNTLRKVYLEKRKFLSQAEYERRNQLLSARLIAFFKTREFQCVHTFVPIKKNKEPDTFPFIQYLWTEKPYVNVITGISDLKKPAMYHVEIKQDTSFLENSWGIPEPQDGVPFPVEKIQMVLVPMVTGSKNGHRIGYGKGYYDRFLQKCSQDTLLVGINLAPLLDGSVFVDQYDIPMQYMITPFEEFKLQ</sequence>
<dbReference type="GO" id="GO:0030272">
    <property type="term" value="F:5-formyltetrahydrofolate cyclo-ligase activity"/>
    <property type="evidence" value="ECO:0007669"/>
    <property type="project" value="UniProtKB-EC"/>
</dbReference>
<feature type="binding site" evidence="4">
    <location>
        <position position="49"/>
    </location>
    <ligand>
        <name>substrate</name>
    </ligand>
</feature>
<protein>
    <recommendedName>
        <fullName evidence="5">5-formyltetrahydrofolate cyclo-ligase</fullName>
        <ecNumber evidence="5">6.3.3.2</ecNumber>
    </recommendedName>
</protein>
<dbReference type="RefSeq" id="WP_085518008.1">
    <property type="nucleotide sequence ID" value="NZ_FXAW01000006.1"/>
</dbReference>
<comment type="similarity">
    <text evidence="1 5">Belongs to the 5-formyltetrahydrofolate cyclo-ligase family.</text>
</comment>
<dbReference type="Gene3D" id="3.40.50.10420">
    <property type="entry name" value="NagB/RpiA/CoA transferase-like"/>
    <property type="match status" value="1"/>
</dbReference>
<comment type="cofactor">
    <cofactor evidence="5">
        <name>Mg(2+)</name>
        <dbReference type="ChEBI" id="CHEBI:18420"/>
    </cofactor>
</comment>
<evidence type="ECO:0000313" key="6">
    <source>
        <dbReference type="EMBL" id="SMG41945.1"/>
    </source>
</evidence>
<accession>A0A1X7KKM0</accession>
<keyword evidence="7" id="KW-1185">Reference proteome</keyword>
<gene>
    <name evidence="6" type="ORF">SAMN05661096_02842</name>
</gene>
<dbReference type="GO" id="GO:0009396">
    <property type="term" value="P:folic acid-containing compound biosynthetic process"/>
    <property type="evidence" value="ECO:0007669"/>
    <property type="project" value="TreeGrafter"/>
</dbReference>
<dbReference type="EMBL" id="FXAW01000006">
    <property type="protein sequence ID" value="SMG41945.1"/>
    <property type="molecule type" value="Genomic_DNA"/>
</dbReference>
<proteinExistence type="inferred from homology"/>
<dbReference type="InterPro" id="IPR002698">
    <property type="entry name" value="FTHF_cligase"/>
</dbReference>
<evidence type="ECO:0000256" key="3">
    <source>
        <dbReference type="ARBA" id="ARBA00022840"/>
    </source>
</evidence>
<keyword evidence="5" id="KW-0460">Magnesium</keyword>
<dbReference type="Proteomes" id="UP000193804">
    <property type="component" value="Unassembled WGS sequence"/>
</dbReference>
<keyword evidence="6" id="KW-0436">Ligase</keyword>
<dbReference type="NCBIfam" id="TIGR02727">
    <property type="entry name" value="MTHFS_bact"/>
    <property type="match status" value="1"/>
</dbReference>
<dbReference type="OrthoDB" id="9801938at2"/>
<evidence type="ECO:0000313" key="7">
    <source>
        <dbReference type="Proteomes" id="UP000193804"/>
    </source>
</evidence>
<dbReference type="AlphaFoldDB" id="A0A1X7KKM0"/>
<keyword evidence="3 4" id="KW-0067">ATP-binding</keyword>
<evidence type="ECO:0000256" key="2">
    <source>
        <dbReference type="ARBA" id="ARBA00022741"/>
    </source>
</evidence>
<evidence type="ECO:0000256" key="5">
    <source>
        <dbReference type="RuleBase" id="RU361279"/>
    </source>
</evidence>
<evidence type="ECO:0000256" key="1">
    <source>
        <dbReference type="ARBA" id="ARBA00010638"/>
    </source>
</evidence>
<dbReference type="PANTHER" id="PTHR23407:SF1">
    <property type="entry name" value="5-FORMYLTETRAHYDROFOLATE CYCLO-LIGASE"/>
    <property type="match status" value="1"/>
</dbReference>
<dbReference type="InterPro" id="IPR037171">
    <property type="entry name" value="NagB/RpiA_transferase-like"/>
</dbReference>
<keyword evidence="5" id="KW-0479">Metal-binding</keyword>
<dbReference type="InterPro" id="IPR024185">
    <property type="entry name" value="FTHF_cligase-like_sf"/>
</dbReference>
<dbReference type="PIRSF" id="PIRSF006806">
    <property type="entry name" value="FTHF_cligase"/>
    <property type="match status" value="1"/>
</dbReference>
<dbReference type="SUPFAM" id="SSF100950">
    <property type="entry name" value="NagB/RpiA/CoA transferase-like"/>
    <property type="match status" value="1"/>
</dbReference>
<dbReference type="GO" id="GO:0046872">
    <property type="term" value="F:metal ion binding"/>
    <property type="evidence" value="ECO:0007669"/>
    <property type="project" value="UniProtKB-KW"/>
</dbReference>
<dbReference type="Pfam" id="PF01812">
    <property type="entry name" value="5-FTHF_cyc-lig"/>
    <property type="match status" value="1"/>
</dbReference>
<name>A0A1X7KKM0_9BACT</name>
<dbReference type="PANTHER" id="PTHR23407">
    <property type="entry name" value="ATPASE INHIBITOR/5-FORMYLTETRAHYDROFOLATE CYCLO-LIGASE"/>
    <property type="match status" value="1"/>
</dbReference>
<feature type="binding site" evidence="4">
    <location>
        <begin position="135"/>
        <end position="143"/>
    </location>
    <ligand>
        <name>ATP</name>
        <dbReference type="ChEBI" id="CHEBI:30616"/>
    </ligand>
</feature>
<feature type="binding site" evidence="4">
    <location>
        <position position="56"/>
    </location>
    <ligand>
        <name>substrate</name>
    </ligand>
</feature>
<dbReference type="GO" id="GO:0005524">
    <property type="term" value="F:ATP binding"/>
    <property type="evidence" value="ECO:0007669"/>
    <property type="project" value="UniProtKB-KW"/>
</dbReference>